<keyword evidence="1" id="KW-1133">Transmembrane helix</keyword>
<dbReference type="AlphaFoldDB" id="A0A1H6F6A8"/>
<gene>
    <name evidence="2" type="ORF">MBHS_01563</name>
</gene>
<evidence type="ECO:0008006" key="4">
    <source>
        <dbReference type="Google" id="ProtNLM"/>
    </source>
</evidence>
<dbReference type="RefSeq" id="WP_103919602.1">
    <property type="nucleotide sequence ID" value="NZ_FMSV02000376.1"/>
</dbReference>
<evidence type="ECO:0000313" key="2">
    <source>
        <dbReference type="EMBL" id="SEH05708.1"/>
    </source>
</evidence>
<proteinExistence type="predicted"/>
<evidence type="ECO:0000313" key="3">
    <source>
        <dbReference type="Proteomes" id="UP000236724"/>
    </source>
</evidence>
<dbReference type="OrthoDB" id="5901855at2"/>
<keyword evidence="1" id="KW-0472">Membrane</keyword>
<feature type="transmembrane region" description="Helical" evidence="1">
    <location>
        <begin position="127"/>
        <end position="147"/>
    </location>
</feature>
<organism evidence="2 3">
    <name type="scientific">Candidatus Venteria ishoeyi</name>
    <dbReference type="NCBI Taxonomy" id="1899563"/>
    <lineage>
        <taxon>Bacteria</taxon>
        <taxon>Pseudomonadati</taxon>
        <taxon>Pseudomonadota</taxon>
        <taxon>Gammaproteobacteria</taxon>
        <taxon>Thiotrichales</taxon>
        <taxon>Thiotrichaceae</taxon>
        <taxon>Venteria</taxon>
    </lineage>
</organism>
<feature type="transmembrane region" description="Helical" evidence="1">
    <location>
        <begin position="15"/>
        <end position="34"/>
    </location>
</feature>
<sequence length="496" mass="56260">MDEFLALINHPEMPWAIAIAILCIALLFWLRFSWLIRGIERQLQVLNRHFHQLDPQLFAQQFQDINQQLRNNKLTARQWHNFQQTLLPPRQSGEPYWYTVAPGYYFNEHSLIAANINLRLYQAIPNILVGIGIWFTFIGLVAALWFASQGVAAEDIVQAQTALKQLLHAATFKFVTSIAGLLASILFSWAEKARLHRLHQQLETFNQHLEACLLLYTAERISALQLQEAQKQNQQLNQLSTNWQSLLQPLEQQIKQGLQQLTEQMGSMNHAALQDLIESFAKQMQGLAGDELRQLAGTLKQLALSLETFQQRFEQTGNGMEQHVSNAAQQLQQVQNALGQNETGFLYQLNHLTQGLQDSAALLQNASAPLEQTAENFNHSLHQLNQLVLQLQETGTHLNQSSVTAAQALQQGSESVGRVWQQYEGHFMQVDESMAKVFKELVHGLDQYRHQVEAFTGQLDQSLSQGVQSLNGVIVELVEAVEDLHAQSRRQKTDNA</sequence>
<keyword evidence="1" id="KW-0812">Transmembrane</keyword>
<dbReference type="EMBL" id="FMSV02000376">
    <property type="protein sequence ID" value="SEH05708.1"/>
    <property type="molecule type" value="Genomic_DNA"/>
</dbReference>
<feature type="transmembrane region" description="Helical" evidence="1">
    <location>
        <begin position="167"/>
        <end position="190"/>
    </location>
</feature>
<protein>
    <recommendedName>
        <fullName evidence="4">Chromosome partition protein Smc</fullName>
    </recommendedName>
</protein>
<keyword evidence="3" id="KW-1185">Reference proteome</keyword>
<accession>A0A1H6F6A8</accession>
<name>A0A1H6F6A8_9GAMM</name>
<dbReference type="Proteomes" id="UP000236724">
    <property type="component" value="Unassembled WGS sequence"/>
</dbReference>
<reference evidence="2 3" key="1">
    <citation type="submission" date="2016-10" db="EMBL/GenBank/DDBJ databases">
        <authorList>
            <person name="de Groot N.N."/>
        </authorList>
    </citation>
    <scope>NUCLEOTIDE SEQUENCE [LARGE SCALE GENOMIC DNA]</scope>
    <source>
        <strain evidence="2">MBHS1</strain>
    </source>
</reference>
<evidence type="ECO:0000256" key="1">
    <source>
        <dbReference type="SAM" id="Phobius"/>
    </source>
</evidence>